<sequence length="62" mass="6413">MTGRESEGGTAGAAAVAVVLYVVLYGKAGTNNPSQPPVGTRPSRRAGRAPLRIPALPIQHYN</sequence>
<dbReference type="EMBL" id="BMSA01000002">
    <property type="protein sequence ID" value="GGT37456.1"/>
    <property type="molecule type" value="Genomic_DNA"/>
</dbReference>
<proteinExistence type="predicted"/>
<reference evidence="2" key="2">
    <citation type="submission" date="2020-09" db="EMBL/GenBank/DDBJ databases">
        <authorList>
            <person name="Sun Q."/>
            <person name="Ohkuma M."/>
        </authorList>
    </citation>
    <scope>NUCLEOTIDE SEQUENCE</scope>
    <source>
        <strain evidence="2">JCM 4125</strain>
    </source>
</reference>
<evidence type="ECO:0000313" key="2">
    <source>
        <dbReference type="EMBL" id="GGT37456.1"/>
    </source>
</evidence>
<name>A0A918LQ43_9ACTN</name>
<gene>
    <name evidence="2" type="ORF">GCM10010226_12250</name>
</gene>
<feature type="region of interest" description="Disordered" evidence="1">
    <location>
        <begin position="28"/>
        <end position="62"/>
    </location>
</feature>
<dbReference type="AlphaFoldDB" id="A0A918LQ43"/>
<protein>
    <submittedName>
        <fullName evidence="2">Uncharacterized protein</fullName>
    </submittedName>
</protein>
<accession>A0A918LQ43</accession>
<dbReference type="Proteomes" id="UP000646776">
    <property type="component" value="Unassembled WGS sequence"/>
</dbReference>
<evidence type="ECO:0000313" key="3">
    <source>
        <dbReference type="Proteomes" id="UP000646776"/>
    </source>
</evidence>
<comment type="caution">
    <text evidence="2">The sequence shown here is derived from an EMBL/GenBank/DDBJ whole genome shotgun (WGS) entry which is preliminary data.</text>
</comment>
<organism evidence="2 3">
    <name type="scientific">Streptomyces phaeofaciens</name>
    <dbReference type="NCBI Taxonomy" id="68254"/>
    <lineage>
        <taxon>Bacteria</taxon>
        <taxon>Bacillati</taxon>
        <taxon>Actinomycetota</taxon>
        <taxon>Actinomycetes</taxon>
        <taxon>Kitasatosporales</taxon>
        <taxon>Streptomycetaceae</taxon>
        <taxon>Streptomyces</taxon>
    </lineage>
</organism>
<evidence type="ECO:0000256" key="1">
    <source>
        <dbReference type="SAM" id="MobiDB-lite"/>
    </source>
</evidence>
<reference evidence="2" key="1">
    <citation type="journal article" date="2014" name="Int. J. Syst. Evol. Microbiol.">
        <title>Complete genome sequence of Corynebacterium casei LMG S-19264T (=DSM 44701T), isolated from a smear-ripened cheese.</title>
        <authorList>
            <consortium name="US DOE Joint Genome Institute (JGI-PGF)"/>
            <person name="Walter F."/>
            <person name="Albersmeier A."/>
            <person name="Kalinowski J."/>
            <person name="Ruckert C."/>
        </authorList>
    </citation>
    <scope>NUCLEOTIDE SEQUENCE</scope>
    <source>
        <strain evidence="2">JCM 4125</strain>
    </source>
</reference>
<keyword evidence="3" id="KW-1185">Reference proteome</keyword>